<evidence type="ECO:0000313" key="5">
    <source>
        <dbReference type="Proteomes" id="UP001174909"/>
    </source>
</evidence>
<dbReference type="EMBL" id="CASHTH010001829">
    <property type="protein sequence ID" value="CAI8020440.1"/>
    <property type="molecule type" value="Genomic_DNA"/>
</dbReference>
<evidence type="ECO:0000256" key="3">
    <source>
        <dbReference type="SAM" id="MobiDB-lite"/>
    </source>
</evidence>
<dbReference type="GO" id="GO:0070569">
    <property type="term" value="F:uridylyltransferase activity"/>
    <property type="evidence" value="ECO:0007669"/>
    <property type="project" value="InterPro"/>
</dbReference>
<dbReference type="Gene3D" id="3.90.550.10">
    <property type="entry name" value="Spore Coat Polysaccharide Biosynthesis Protein SpsA, Chain A"/>
    <property type="match status" value="1"/>
</dbReference>
<organism evidence="4 5">
    <name type="scientific">Geodia barretti</name>
    <name type="common">Barrett's horny sponge</name>
    <dbReference type="NCBI Taxonomy" id="519541"/>
    <lineage>
        <taxon>Eukaryota</taxon>
        <taxon>Metazoa</taxon>
        <taxon>Porifera</taxon>
        <taxon>Demospongiae</taxon>
        <taxon>Heteroscleromorpha</taxon>
        <taxon>Tetractinellida</taxon>
        <taxon>Astrophorina</taxon>
        <taxon>Geodiidae</taxon>
        <taxon>Geodia</taxon>
    </lineage>
</organism>
<dbReference type="InterPro" id="IPR029044">
    <property type="entry name" value="Nucleotide-diphossugar_trans"/>
</dbReference>
<protein>
    <submittedName>
        <fullName evidence="4">UTP--glucose-1-phosphate uridylyltransferase</fullName>
    </submittedName>
</protein>
<comment type="caution">
    <text evidence="4">The sequence shown here is derived from an EMBL/GenBank/DDBJ whole genome shotgun (WGS) entry which is preliminary data.</text>
</comment>
<proteinExistence type="predicted"/>
<evidence type="ECO:0000313" key="4">
    <source>
        <dbReference type="EMBL" id="CAI8020440.1"/>
    </source>
</evidence>
<gene>
    <name evidence="4" type="ORF">GBAR_LOCUS12226</name>
</gene>
<reference evidence="4" key="1">
    <citation type="submission" date="2023-03" db="EMBL/GenBank/DDBJ databases">
        <authorList>
            <person name="Steffen K."/>
            <person name="Cardenas P."/>
        </authorList>
    </citation>
    <scope>NUCLEOTIDE SEQUENCE</scope>
</reference>
<feature type="region of interest" description="Disordered" evidence="3">
    <location>
        <begin position="111"/>
        <end position="162"/>
    </location>
</feature>
<feature type="region of interest" description="Disordered" evidence="3">
    <location>
        <begin position="40"/>
        <end position="59"/>
    </location>
</feature>
<keyword evidence="1" id="KW-0808">Transferase</keyword>
<sequence>MEVTNKTRLDVKGGTLINYEGNLHLLEFAQAAKDTWTRSSPSEIQVSHQQPVGESERPHTACTRLDERPEGGVSVNRKSLDGGCECAQLRHAAACCYQELQWSSRYQCSSESFPASEEDVGSAGGHVQPVPAERRDSGPEPSPALPRTTPRQTRRTLLHEGS</sequence>
<evidence type="ECO:0000256" key="1">
    <source>
        <dbReference type="ARBA" id="ARBA00022679"/>
    </source>
</evidence>
<dbReference type="Proteomes" id="UP001174909">
    <property type="component" value="Unassembled WGS sequence"/>
</dbReference>
<evidence type="ECO:0000256" key="2">
    <source>
        <dbReference type="ARBA" id="ARBA00022695"/>
    </source>
</evidence>
<dbReference type="Pfam" id="PF01704">
    <property type="entry name" value="UDPGP"/>
    <property type="match status" value="1"/>
</dbReference>
<keyword evidence="5" id="KW-1185">Reference proteome</keyword>
<feature type="compositionally biased region" description="Polar residues" evidence="3">
    <location>
        <begin position="40"/>
        <end position="52"/>
    </location>
</feature>
<dbReference type="AlphaFoldDB" id="A0AA35WN32"/>
<keyword evidence="2 4" id="KW-0548">Nucleotidyltransferase</keyword>
<accession>A0AA35WN32</accession>
<name>A0AA35WN32_GEOBA</name>
<dbReference type="InterPro" id="IPR002618">
    <property type="entry name" value="UDPGP_fam"/>
</dbReference>